<proteinExistence type="predicted"/>
<accession>U4TYE3</accession>
<dbReference type="OrthoDB" id="8959630at2759"/>
<dbReference type="Gene3D" id="3.90.550.50">
    <property type="match status" value="2"/>
</dbReference>
<reference evidence="10 11" key="1">
    <citation type="journal article" date="2013" name="Genome Biol.">
        <title>Draft genome of the mountain pine beetle, Dendroctonus ponderosae Hopkins, a major forest pest.</title>
        <authorList>
            <person name="Keeling C.I."/>
            <person name="Yuen M.M."/>
            <person name="Liao N.Y."/>
            <person name="Docking T.R."/>
            <person name="Chan S.K."/>
            <person name="Taylor G.A."/>
            <person name="Palmquist D.L."/>
            <person name="Jackman S.D."/>
            <person name="Nguyen A."/>
            <person name="Li M."/>
            <person name="Henderson H."/>
            <person name="Janes J.K."/>
            <person name="Zhao Y."/>
            <person name="Pandoh P."/>
            <person name="Moore R."/>
            <person name="Sperling F.A."/>
            <person name="Huber D.P."/>
            <person name="Birol I."/>
            <person name="Jones S.J."/>
            <person name="Bohlmann J."/>
        </authorList>
    </citation>
    <scope>NUCLEOTIDE SEQUENCE</scope>
</reference>
<evidence type="ECO:0000256" key="1">
    <source>
        <dbReference type="ARBA" id="ARBA00004606"/>
    </source>
</evidence>
<dbReference type="GO" id="GO:0016020">
    <property type="term" value="C:membrane"/>
    <property type="evidence" value="ECO:0007669"/>
    <property type="project" value="UniProtKB-SubCell"/>
</dbReference>
<dbReference type="Pfam" id="PF02434">
    <property type="entry name" value="Fringe"/>
    <property type="match status" value="2"/>
</dbReference>
<keyword evidence="7" id="KW-0472">Membrane</keyword>
<evidence type="ECO:0000256" key="4">
    <source>
        <dbReference type="ARBA" id="ARBA00022692"/>
    </source>
</evidence>
<feature type="non-terminal residue" evidence="10">
    <location>
        <position position="1"/>
    </location>
</feature>
<evidence type="ECO:0000256" key="7">
    <source>
        <dbReference type="ARBA" id="ARBA00023136"/>
    </source>
</evidence>
<keyword evidence="2" id="KW-0328">Glycosyltransferase</keyword>
<protein>
    <recommendedName>
        <fullName evidence="9">Fringe-like glycosyltransferase domain-containing protein</fullName>
    </recommendedName>
</protein>
<dbReference type="GO" id="GO:0016757">
    <property type="term" value="F:glycosyltransferase activity"/>
    <property type="evidence" value="ECO:0007669"/>
    <property type="project" value="UniProtKB-KW"/>
</dbReference>
<gene>
    <name evidence="10" type="ORF">D910_04065</name>
</gene>
<evidence type="ECO:0000259" key="9">
    <source>
        <dbReference type="Pfam" id="PF02434"/>
    </source>
</evidence>
<dbReference type="EMBL" id="KB631843">
    <property type="protein sequence ID" value="ERL86659.1"/>
    <property type="molecule type" value="Genomic_DNA"/>
</dbReference>
<evidence type="ECO:0000256" key="2">
    <source>
        <dbReference type="ARBA" id="ARBA00022676"/>
    </source>
</evidence>
<name>U4TYE3_DENPD</name>
<feature type="region of interest" description="Disordered" evidence="8">
    <location>
        <begin position="427"/>
        <end position="446"/>
    </location>
</feature>
<keyword evidence="6" id="KW-1133">Transmembrane helix</keyword>
<dbReference type="InterPro" id="IPR003378">
    <property type="entry name" value="Fringe-like_glycosylTrfase"/>
</dbReference>
<sequence length="446" mass="49287">WFCHFDDDNYVNVPRLVRFLADYNPREDWYLGKPSIQAPLEIVSKDKKSVSFANPIFPQTALGGEMERAGAICGVAGEAPGLMGRTWYLRRTVWPPGGTLGGQQVNPGGVVFALDAKCDASTDGAVLVRDGRCRVLSEPRPRPEDDAAGKQQWFRGSSRPQSLLCRLFYGPVGVGTGLCMHRRALGFLPHDLQGTRALISSHNLPKSGRYFAFSQLGNIWAACSSFGKQRELPPVSGPSPFWGAGSPRPSPPKLHITPPPLYRVAQCWPSSGGQKAPIYPGNALFGRHRGEFGRKIALNLPNSGCHFFPLRPKFHPEKPTSLAGIDGKFISIGERIRLPDDVTMGYIIEHLIKKPLTVIDEFHSHLEPMKFIRKDLIEQQANLVQLRQAEGGVERGAHRRHRREIRPEQVPVAALLPVSALQLLPESPEKIARPESTSDQPTSAYL</sequence>
<feature type="domain" description="Fringe-like glycosyltransferase" evidence="9">
    <location>
        <begin position="326"/>
        <end position="385"/>
    </location>
</feature>
<keyword evidence="4" id="KW-0812">Transmembrane</keyword>
<keyword evidence="5" id="KW-0735">Signal-anchor</keyword>
<feature type="non-terminal residue" evidence="10">
    <location>
        <position position="446"/>
    </location>
</feature>
<feature type="compositionally biased region" description="Polar residues" evidence="8">
    <location>
        <begin position="435"/>
        <end position="446"/>
    </location>
</feature>
<dbReference type="STRING" id="77166.U4TYE3"/>
<evidence type="ECO:0000256" key="3">
    <source>
        <dbReference type="ARBA" id="ARBA00022679"/>
    </source>
</evidence>
<evidence type="ECO:0000256" key="8">
    <source>
        <dbReference type="SAM" id="MobiDB-lite"/>
    </source>
</evidence>
<keyword evidence="3" id="KW-0808">Transferase</keyword>
<feature type="domain" description="Fringe-like glycosyltransferase" evidence="9">
    <location>
        <begin position="1"/>
        <end position="52"/>
    </location>
</feature>
<evidence type="ECO:0000313" key="11">
    <source>
        <dbReference type="Proteomes" id="UP000030742"/>
    </source>
</evidence>
<evidence type="ECO:0000256" key="5">
    <source>
        <dbReference type="ARBA" id="ARBA00022968"/>
    </source>
</evidence>
<organism evidence="10 11">
    <name type="scientific">Dendroctonus ponderosae</name>
    <name type="common">Mountain pine beetle</name>
    <dbReference type="NCBI Taxonomy" id="77166"/>
    <lineage>
        <taxon>Eukaryota</taxon>
        <taxon>Metazoa</taxon>
        <taxon>Ecdysozoa</taxon>
        <taxon>Arthropoda</taxon>
        <taxon>Hexapoda</taxon>
        <taxon>Insecta</taxon>
        <taxon>Pterygota</taxon>
        <taxon>Neoptera</taxon>
        <taxon>Endopterygota</taxon>
        <taxon>Coleoptera</taxon>
        <taxon>Polyphaga</taxon>
        <taxon>Cucujiformia</taxon>
        <taxon>Curculionidae</taxon>
        <taxon>Scolytinae</taxon>
        <taxon>Dendroctonus</taxon>
    </lineage>
</organism>
<evidence type="ECO:0000256" key="6">
    <source>
        <dbReference type="ARBA" id="ARBA00022989"/>
    </source>
</evidence>
<dbReference type="AlphaFoldDB" id="U4TYE3"/>
<evidence type="ECO:0000313" key="10">
    <source>
        <dbReference type="EMBL" id="ERL86659.1"/>
    </source>
</evidence>
<comment type="subcellular location">
    <subcellularLocation>
        <location evidence="1">Membrane</location>
        <topology evidence="1">Single-pass type II membrane protein</topology>
    </subcellularLocation>
</comment>
<dbReference type="Proteomes" id="UP000030742">
    <property type="component" value="Unassembled WGS sequence"/>
</dbReference>